<dbReference type="InterPro" id="IPR036457">
    <property type="entry name" value="PPM-type-like_dom_sf"/>
</dbReference>
<evidence type="ECO:0000256" key="12">
    <source>
        <dbReference type="SAM" id="MobiDB-lite"/>
    </source>
</evidence>
<dbReference type="Gene3D" id="3.60.40.10">
    <property type="entry name" value="PPM-type phosphatase domain"/>
    <property type="match status" value="1"/>
</dbReference>
<comment type="similarity">
    <text evidence="3">Belongs to the PP2C family.</text>
</comment>
<evidence type="ECO:0000313" key="13">
    <source>
        <dbReference type="EnsemblPlants" id="EMT12630"/>
    </source>
</evidence>
<dbReference type="EC" id="3.1.3.16" evidence="4"/>
<keyword evidence="6" id="KW-0378">Hydrolase</keyword>
<dbReference type="GO" id="GO:0046872">
    <property type="term" value="F:metal ion binding"/>
    <property type="evidence" value="ECO:0007669"/>
    <property type="project" value="UniProtKB-KW"/>
</dbReference>
<dbReference type="SMART" id="SM00332">
    <property type="entry name" value="PP2Cc"/>
    <property type="match status" value="1"/>
</dbReference>
<dbReference type="Pfam" id="PF00481">
    <property type="entry name" value="PP2C"/>
    <property type="match status" value="1"/>
</dbReference>
<dbReference type="EnsemblPlants" id="EMT12630">
    <property type="protein sequence ID" value="EMT12630"/>
    <property type="gene ID" value="F775_26293"/>
</dbReference>
<comment type="cofactor">
    <cofactor evidence="2">
        <name>Mg(2+)</name>
        <dbReference type="ChEBI" id="CHEBI:18420"/>
    </cofactor>
</comment>
<evidence type="ECO:0000256" key="10">
    <source>
        <dbReference type="ARBA" id="ARBA00047761"/>
    </source>
</evidence>
<dbReference type="SUPFAM" id="SSF81606">
    <property type="entry name" value="PP2C-like"/>
    <property type="match status" value="1"/>
</dbReference>
<proteinExistence type="inferred from homology"/>
<comment type="cofactor">
    <cofactor evidence="1">
        <name>Mn(2+)</name>
        <dbReference type="ChEBI" id="CHEBI:29035"/>
    </cofactor>
</comment>
<reference evidence="13" key="1">
    <citation type="submission" date="2015-06" db="UniProtKB">
        <authorList>
            <consortium name="EnsemblPlants"/>
        </authorList>
    </citation>
    <scope>IDENTIFICATION</scope>
</reference>
<keyword evidence="9" id="KW-0464">Manganese</keyword>
<accession>M8BFX6</accession>
<evidence type="ECO:0000256" key="4">
    <source>
        <dbReference type="ARBA" id="ARBA00013081"/>
    </source>
</evidence>
<name>M8BFX6_AEGTA</name>
<sequence length="653" mass="72060">MVDDLFYEGNTDHSVSSEDEDTLVRSCSNLSVSFGYHCNSYQSFPLENDEHDTSPQMRFETNAMTKSRNGSFTCLSGAAISANFTLANTNICKGLIGEEILPELDSPNSFRKIVSSPSMSRLDLLSTSQGSPASTESSIFEISKNLWRSSAPTTVSSNFLTGTEVKMAGGAAGEDRVQAVCSEKNGWLICGIYDGFNGRDAADFLAVTLYDNIVYYLYLLECRIKQQDGLCSSSEDSLNGVKSELTLAMEIAENEDVKLSESFRSGVLNCLTSAVEQAENDFLCMVEQDMDDRPDLVSVGSCVLVVLLQGTDLCILNLGDSRAVLASMPYAEMDTVKATQLTEIHSLENPLEYQKLLADHPNDSKVVMGNKVKGKLKVTRAFGVGYLKQKKFNDALMGILRVRNLCSPPYVYTNPHTLSHKVMEDDLFVVLGSDGLFDFFSNDEVVQLVYQFMHDNPTGDPAKYLIEQVVHKAAKEADFRHAYIMTITSDENEEASTILATLLGNHSSLTAEQLMRIPVGSRRKYHDDVTVIVIILGNARRTDFGGRSSPESERDREASMDVFIHEDYVNKRNMVRREQRKKRQMQVLQLGSPGACRPPPAHGEDSPGAGAPRQCLTPTGISPSSIIRSPLSGSSEEAVSSDHRRLFDCLRPY</sequence>
<dbReference type="PROSITE" id="PS51746">
    <property type="entry name" value="PPM_2"/>
    <property type="match status" value="1"/>
</dbReference>
<evidence type="ECO:0000256" key="8">
    <source>
        <dbReference type="ARBA" id="ARBA00022912"/>
    </source>
</evidence>
<keyword evidence="8" id="KW-0904">Protein phosphatase</keyword>
<evidence type="ECO:0000256" key="7">
    <source>
        <dbReference type="ARBA" id="ARBA00022842"/>
    </source>
</evidence>
<dbReference type="GO" id="GO:0004722">
    <property type="term" value="F:protein serine/threonine phosphatase activity"/>
    <property type="evidence" value="ECO:0007669"/>
    <property type="project" value="UniProtKB-EC"/>
</dbReference>
<evidence type="ECO:0000256" key="5">
    <source>
        <dbReference type="ARBA" id="ARBA00022723"/>
    </source>
</evidence>
<organism evidence="13">
    <name type="scientific">Aegilops tauschii</name>
    <name type="common">Tausch's goatgrass</name>
    <name type="synonym">Aegilops squarrosa</name>
    <dbReference type="NCBI Taxonomy" id="37682"/>
    <lineage>
        <taxon>Eukaryota</taxon>
        <taxon>Viridiplantae</taxon>
        <taxon>Streptophyta</taxon>
        <taxon>Embryophyta</taxon>
        <taxon>Tracheophyta</taxon>
        <taxon>Spermatophyta</taxon>
        <taxon>Magnoliopsida</taxon>
        <taxon>Liliopsida</taxon>
        <taxon>Poales</taxon>
        <taxon>Poaceae</taxon>
        <taxon>BOP clade</taxon>
        <taxon>Pooideae</taxon>
        <taxon>Triticodae</taxon>
        <taxon>Triticeae</taxon>
        <taxon>Triticinae</taxon>
        <taxon>Aegilops</taxon>
    </lineage>
</organism>
<evidence type="ECO:0000256" key="3">
    <source>
        <dbReference type="ARBA" id="ARBA00006702"/>
    </source>
</evidence>
<dbReference type="InterPro" id="IPR015655">
    <property type="entry name" value="PP2C"/>
</dbReference>
<evidence type="ECO:0000256" key="9">
    <source>
        <dbReference type="ARBA" id="ARBA00023211"/>
    </source>
</evidence>
<dbReference type="PANTHER" id="PTHR13832:SF803">
    <property type="entry name" value="PROTEIN PHOSPHATASE 1G"/>
    <property type="match status" value="1"/>
</dbReference>
<evidence type="ECO:0000256" key="6">
    <source>
        <dbReference type="ARBA" id="ARBA00022801"/>
    </source>
</evidence>
<dbReference type="InterPro" id="IPR001932">
    <property type="entry name" value="PPM-type_phosphatase-like_dom"/>
</dbReference>
<dbReference type="AlphaFoldDB" id="M8BFX6"/>
<dbReference type="FunFam" id="3.60.40.10:FF:000043">
    <property type="entry name" value="Probable protein phosphatase 2C 40"/>
    <property type="match status" value="1"/>
</dbReference>
<comment type="catalytic activity">
    <reaction evidence="11">
        <text>O-phospho-L-threonyl-[protein] + H2O = L-threonyl-[protein] + phosphate</text>
        <dbReference type="Rhea" id="RHEA:47004"/>
        <dbReference type="Rhea" id="RHEA-COMP:11060"/>
        <dbReference type="Rhea" id="RHEA-COMP:11605"/>
        <dbReference type="ChEBI" id="CHEBI:15377"/>
        <dbReference type="ChEBI" id="CHEBI:30013"/>
        <dbReference type="ChEBI" id="CHEBI:43474"/>
        <dbReference type="ChEBI" id="CHEBI:61977"/>
        <dbReference type="EC" id="3.1.3.16"/>
    </reaction>
</comment>
<evidence type="ECO:0000256" key="2">
    <source>
        <dbReference type="ARBA" id="ARBA00001946"/>
    </source>
</evidence>
<keyword evidence="7" id="KW-0460">Magnesium</keyword>
<evidence type="ECO:0000256" key="11">
    <source>
        <dbReference type="ARBA" id="ARBA00048336"/>
    </source>
</evidence>
<dbReference type="PANTHER" id="PTHR13832">
    <property type="entry name" value="PROTEIN PHOSPHATASE 2C"/>
    <property type="match status" value="1"/>
</dbReference>
<dbReference type="CDD" id="cd00143">
    <property type="entry name" value="PP2Cc"/>
    <property type="match status" value="1"/>
</dbReference>
<keyword evidence="5" id="KW-0479">Metal-binding</keyword>
<protein>
    <recommendedName>
        <fullName evidence="4">protein-serine/threonine phosphatase</fullName>
        <ecNumber evidence="4">3.1.3.16</ecNumber>
    </recommendedName>
</protein>
<feature type="region of interest" description="Disordered" evidence="12">
    <location>
        <begin position="577"/>
        <end position="643"/>
    </location>
</feature>
<evidence type="ECO:0000256" key="1">
    <source>
        <dbReference type="ARBA" id="ARBA00001936"/>
    </source>
</evidence>
<comment type="catalytic activity">
    <reaction evidence="10">
        <text>O-phospho-L-seryl-[protein] + H2O = L-seryl-[protein] + phosphate</text>
        <dbReference type="Rhea" id="RHEA:20629"/>
        <dbReference type="Rhea" id="RHEA-COMP:9863"/>
        <dbReference type="Rhea" id="RHEA-COMP:11604"/>
        <dbReference type="ChEBI" id="CHEBI:15377"/>
        <dbReference type="ChEBI" id="CHEBI:29999"/>
        <dbReference type="ChEBI" id="CHEBI:43474"/>
        <dbReference type="ChEBI" id="CHEBI:83421"/>
        <dbReference type="EC" id="3.1.3.16"/>
    </reaction>
</comment>
<feature type="compositionally biased region" description="Low complexity" evidence="12">
    <location>
        <begin position="616"/>
        <end position="635"/>
    </location>
</feature>